<proteinExistence type="predicted"/>
<dbReference type="Proteomes" id="UP000003477">
    <property type="component" value="Unassembled WGS sequence"/>
</dbReference>
<organism evidence="1 2">
    <name type="scientific">Crocosphaera watsonii WH 0003</name>
    <dbReference type="NCBI Taxonomy" id="423471"/>
    <lineage>
        <taxon>Bacteria</taxon>
        <taxon>Bacillati</taxon>
        <taxon>Cyanobacteriota</taxon>
        <taxon>Cyanophyceae</taxon>
        <taxon>Oscillatoriophycideae</taxon>
        <taxon>Chroococcales</taxon>
        <taxon>Aphanothecaceae</taxon>
        <taxon>Crocosphaera</taxon>
    </lineage>
</organism>
<evidence type="ECO:0000313" key="1">
    <source>
        <dbReference type="EMBL" id="EHJ13297.1"/>
    </source>
</evidence>
<dbReference type="AlphaFoldDB" id="G5J3E5"/>
<gene>
    <name evidence="1" type="ORF">CWATWH0003_2022</name>
</gene>
<name>G5J3E5_CROWT</name>
<evidence type="ECO:0000313" key="2">
    <source>
        <dbReference type="Proteomes" id="UP000003477"/>
    </source>
</evidence>
<reference evidence="1 2" key="1">
    <citation type="journal article" date="2011" name="Front. Microbiol.">
        <title>Two Strains of Crocosphaera watsonii with Highly Conserved Genomes are Distinguished by Strain-Specific Features.</title>
        <authorList>
            <person name="Bench S.R."/>
            <person name="Ilikchyan I.N."/>
            <person name="Tripp H.J."/>
            <person name="Zehr J.P."/>
        </authorList>
    </citation>
    <scope>NUCLEOTIDE SEQUENCE [LARGE SCALE GENOMIC DNA]</scope>
    <source>
        <strain evidence="1 2">WH 0003</strain>
    </source>
</reference>
<comment type="caution">
    <text evidence="1">The sequence shown here is derived from an EMBL/GenBank/DDBJ whole genome shotgun (WGS) entry which is preliminary data.</text>
</comment>
<protein>
    <submittedName>
        <fullName evidence="1">Transposase-like protein, IS30 family</fullName>
    </submittedName>
</protein>
<sequence length="36" mass="3964">MTGSFNREKSALLEAEPGNPQQLSLFEWVNGEAIPC</sequence>
<dbReference type="EMBL" id="AESD01000311">
    <property type="protein sequence ID" value="EHJ13297.1"/>
    <property type="molecule type" value="Genomic_DNA"/>
</dbReference>
<accession>G5J3E5</accession>